<evidence type="ECO:0000313" key="1">
    <source>
        <dbReference type="EMBL" id="MBX0302698.1"/>
    </source>
</evidence>
<dbReference type="InterPro" id="IPR003787">
    <property type="entry name" value="Sulphur_relay_DsrE/F-like"/>
</dbReference>
<comment type="caution">
    <text evidence="1">The sequence shown here is derived from an EMBL/GenBank/DDBJ whole genome shotgun (WGS) entry which is preliminary data.</text>
</comment>
<protein>
    <submittedName>
        <fullName evidence="1">DsrE family protein</fullName>
    </submittedName>
</protein>
<dbReference type="Gene3D" id="3.40.1260.10">
    <property type="entry name" value="DsrEFH-like"/>
    <property type="match status" value="1"/>
</dbReference>
<gene>
    <name evidence="1" type="ORF">EGD98_03320</name>
</gene>
<dbReference type="Proteomes" id="UP000783863">
    <property type="component" value="Unassembled WGS sequence"/>
</dbReference>
<dbReference type="InterPro" id="IPR027396">
    <property type="entry name" value="DsrEFH-like"/>
</dbReference>
<keyword evidence="2" id="KW-1185">Reference proteome</keyword>
<organism evidence="1 2">
    <name type="scientific">Haloarcula salinisoli</name>
    <dbReference type="NCBI Taxonomy" id="2487746"/>
    <lineage>
        <taxon>Archaea</taxon>
        <taxon>Methanobacteriati</taxon>
        <taxon>Methanobacteriota</taxon>
        <taxon>Stenosarchaea group</taxon>
        <taxon>Halobacteria</taxon>
        <taxon>Halobacteriales</taxon>
        <taxon>Haloarculaceae</taxon>
        <taxon>Haloarcula</taxon>
    </lineage>
</organism>
<dbReference type="Pfam" id="PF02635">
    <property type="entry name" value="DsrE"/>
    <property type="match status" value="1"/>
</dbReference>
<accession>A0A8J8CA73</accession>
<reference evidence="1" key="1">
    <citation type="submission" date="2021-06" db="EMBL/GenBank/DDBJ databases">
        <title>Halomicroarcula sp. F24A a new haloarchaeum isolated from saline soil.</title>
        <authorList>
            <person name="Duran-Viseras A."/>
            <person name="Sanchez-Porro C."/>
            <person name="Ventosa A."/>
        </authorList>
    </citation>
    <scope>NUCLEOTIDE SEQUENCE</scope>
    <source>
        <strain evidence="1">F24A</strain>
    </source>
</reference>
<dbReference type="AlphaFoldDB" id="A0A8J8CA73"/>
<proteinExistence type="predicted"/>
<evidence type="ECO:0000313" key="2">
    <source>
        <dbReference type="Proteomes" id="UP000783863"/>
    </source>
</evidence>
<name>A0A8J8CA73_9EURY</name>
<dbReference type="RefSeq" id="WP_220586932.1">
    <property type="nucleotide sequence ID" value="NZ_RKLQ01000001.1"/>
</dbReference>
<dbReference type="EMBL" id="RKLQ01000001">
    <property type="protein sequence ID" value="MBX0302698.1"/>
    <property type="molecule type" value="Genomic_DNA"/>
</dbReference>
<sequence>MAKHAFLLLSSPESPGKLANPLTYAAQLHDAGHEVAVYFDGDATTFFDGVEDHAPPAVEAYEGARERGLVAGVCDHCANAKGVADAVEAEGFEIDGSEHSPDTAALVEDGFELHMV</sequence>
<dbReference type="SUPFAM" id="SSF75169">
    <property type="entry name" value="DsrEFH-like"/>
    <property type="match status" value="1"/>
</dbReference>